<dbReference type="SMART" id="SM00977">
    <property type="entry name" value="TilS_C"/>
    <property type="match status" value="1"/>
</dbReference>
<dbReference type="EMBL" id="VBRA02000009">
    <property type="protein sequence ID" value="MBP3059518.1"/>
    <property type="molecule type" value="Genomic_DNA"/>
</dbReference>
<dbReference type="GO" id="GO:0032267">
    <property type="term" value="F:tRNA(Ile)-lysidine synthase activity"/>
    <property type="evidence" value="ECO:0007669"/>
    <property type="project" value="UniProtKB-EC"/>
</dbReference>
<evidence type="ECO:0000256" key="7">
    <source>
        <dbReference type="ARBA" id="ARBA00048539"/>
    </source>
</evidence>
<proteinExistence type="inferred from homology"/>
<dbReference type="SUPFAM" id="SSF56037">
    <property type="entry name" value="PheT/TilS domain"/>
    <property type="match status" value="1"/>
</dbReference>
<dbReference type="Proteomes" id="UP001192346">
    <property type="component" value="Unassembled WGS sequence"/>
</dbReference>
<dbReference type="Pfam" id="PF01171">
    <property type="entry name" value="ATP_bind_3"/>
    <property type="match status" value="1"/>
</dbReference>
<comment type="subcellular location">
    <subcellularLocation>
        <location evidence="1 8">Cytoplasm</location>
    </subcellularLocation>
</comment>
<name>A0ABS5BIW9_9MOLU</name>
<evidence type="ECO:0000313" key="11">
    <source>
        <dbReference type="Proteomes" id="UP001192346"/>
    </source>
</evidence>
<dbReference type="NCBIfam" id="TIGR02433">
    <property type="entry name" value="lysidine_TilS_C"/>
    <property type="match status" value="1"/>
</dbReference>
<keyword evidence="2 8" id="KW-0963">Cytoplasm</keyword>
<evidence type="ECO:0000313" key="10">
    <source>
        <dbReference type="EMBL" id="MBP3059518.1"/>
    </source>
</evidence>
<dbReference type="Gene3D" id="3.40.50.620">
    <property type="entry name" value="HUPs"/>
    <property type="match status" value="1"/>
</dbReference>
<dbReference type="InterPro" id="IPR011063">
    <property type="entry name" value="TilS/TtcA_N"/>
</dbReference>
<comment type="function">
    <text evidence="8">Ligates lysine onto the cytidine present at position 34 of the AUA codon-specific tRNA(Ile) that contains the anticodon CAU, in an ATP-dependent manner. Cytidine is converted to lysidine, thus changing the amino acid specificity of the tRNA from methionine to isoleucine.</text>
</comment>
<evidence type="ECO:0000256" key="3">
    <source>
        <dbReference type="ARBA" id="ARBA00022598"/>
    </source>
</evidence>
<reference evidence="10" key="1">
    <citation type="submission" date="2019-10" db="EMBL/GenBank/DDBJ databases">
        <title>Whole Genome Sequencing and Characterization of Texas Phoenix Palm Decline Phytoplasma Belongs to Lethal Yellowing (16SrIV) Group.</title>
        <authorList>
            <person name="Bao M."/>
        </authorList>
    </citation>
    <scope>NUCLEOTIDE SEQUENCE [LARGE SCALE GENOMIC DNA]</scope>
    <source>
        <strain evidence="10">ACPD</strain>
    </source>
</reference>
<gene>
    <name evidence="8 10" type="primary">tilS</name>
    <name evidence="10" type="ORF">FEF22_001850</name>
</gene>
<evidence type="ECO:0000256" key="4">
    <source>
        <dbReference type="ARBA" id="ARBA00022694"/>
    </source>
</evidence>
<comment type="caution">
    <text evidence="10">The sequence shown here is derived from an EMBL/GenBank/DDBJ whole genome shotgun (WGS) entry which is preliminary data.</text>
</comment>
<evidence type="ECO:0000259" key="9">
    <source>
        <dbReference type="SMART" id="SM00977"/>
    </source>
</evidence>
<sequence>MVFKKKLSVFLNKNNFYIISVSGGIDSMTLLHFLCKKKYKLVVVHFNHLLRKESFKDKLIIKKYCDENNIPFYYFELKFSSKNIQNESRLLRKKKLKEIASLYKTNYILTAHHLDDLSETILFKLARGSSLLGYAGMKNISKDDEFYFLKPFLYFSKQKIIHYALKNKVSFLEDKTNNSNKYTRNKIRNQIIPFFKSINDNFLKNIKHFHLQMSDAYDYIREKTNIFLIKNKKNNGFCLKYFLKLQDIIQQDIILFLFEENKINKNFFLIKNIIKGLKNFYKPNIKWELNEKWEFIKTYEYFELKKKQIKNIFLQKNNKKNLLYSCTNKKLLLFCDKIIKINFDLKNVLKPFILRKRNPGDILQFSYGKKKLSKFLIEKKVISFEREKLFCIVDSNNVILWIPELYINSTLGKENFIYLGLKFL</sequence>
<comment type="catalytic activity">
    <reaction evidence="7 8">
        <text>cytidine(34) in tRNA(Ile2) + L-lysine + ATP = lysidine(34) in tRNA(Ile2) + AMP + diphosphate + H(+)</text>
        <dbReference type="Rhea" id="RHEA:43744"/>
        <dbReference type="Rhea" id="RHEA-COMP:10625"/>
        <dbReference type="Rhea" id="RHEA-COMP:10670"/>
        <dbReference type="ChEBI" id="CHEBI:15378"/>
        <dbReference type="ChEBI" id="CHEBI:30616"/>
        <dbReference type="ChEBI" id="CHEBI:32551"/>
        <dbReference type="ChEBI" id="CHEBI:33019"/>
        <dbReference type="ChEBI" id="CHEBI:82748"/>
        <dbReference type="ChEBI" id="CHEBI:83665"/>
        <dbReference type="ChEBI" id="CHEBI:456215"/>
        <dbReference type="EC" id="6.3.4.19"/>
    </reaction>
</comment>
<feature type="binding site" evidence="8">
    <location>
        <begin position="22"/>
        <end position="27"/>
    </location>
    <ligand>
        <name>ATP</name>
        <dbReference type="ChEBI" id="CHEBI:30616"/>
    </ligand>
</feature>
<keyword evidence="11" id="KW-1185">Reference proteome</keyword>
<accession>A0ABS5BIW9</accession>
<keyword evidence="3 8" id="KW-0436">Ligase</keyword>
<keyword evidence="4 8" id="KW-0819">tRNA processing</keyword>
<dbReference type="CDD" id="cd01992">
    <property type="entry name" value="TilS_N"/>
    <property type="match status" value="1"/>
</dbReference>
<dbReference type="InterPro" id="IPR012094">
    <property type="entry name" value="tRNA_Ile_lys_synt"/>
</dbReference>
<dbReference type="InterPro" id="IPR012795">
    <property type="entry name" value="tRNA_Ile_lys_synt_N"/>
</dbReference>
<evidence type="ECO:0000256" key="5">
    <source>
        <dbReference type="ARBA" id="ARBA00022741"/>
    </source>
</evidence>
<evidence type="ECO:0000256" key="8">
    <source>
        <dbReference type="HAMAP-Rule" id="MF_01161"/>
    </source>
</evidence>
<evidence type="ECO:0000256" key="2">
    <source>
        <dbReference type="ARBA" id="ARBA00022490"/>
    </source>
</evidence>
<dbReference type="SUPFAM" id="SSF52402">
    <property type="entry name" value="Adenine nucleotide alpha hydrolases-like"/>
    <property type="match status" value="1"/>
</dbReference>
<dbReference type="InterPro" id="IPR014729">
    <property type="entry name" value="Rossmann-like_a/b/a_fold"/>
</dbReference>
<dbReference type="PANTHER" id="PTHR43033">
    <property type="entry name" value="TRNA(ILE)-LYSIDINE SYNTHASE-RELATED"/>
    <property type="match status" value="1"/>
</dbReference>
<evidence type="ECO:0000256" key="1">
    <source>
        <dbReference type="ARBA" id="ARBA00004496"/>
    </source>
</evidence>
<evidence type="ECO:0000256" key="6">
    <source>
        <dbReference type="ARBA" id="ARBA00022840"/>
    </source>
</evidence>
<protein>
    <recommendedName>
        <fullName evidence="8">tRNA(Ile)-lysidine synthase</fullName>
        <ecNumber evidence="8">6.3.4.19</ecNumber>
    </recommendedName>
    <alternativeName>
        <fullName evidence="8">tRNA(Ile)-2-lysyl-cytidine synthase</fullName>
    </alternativeName>
    <alternativeName>
        <fullName evidence="8">tRNA(Ile)-lysidine synthetase</fullName>
    </alternativeName>
</protein>
<dbReference type="EC" id="6.3.4.19" evidence="8"/>
<dbReference type="InterPro" id="IPR012796">
    <property type="entry name" value="Lysidine-tRNA-synth_C"/>
</dbReference>
<dbReference type="PANTHER" id="PTHR43033:SF1">
    <property type="entry name" value="TRNA(ILE)-LYSIDINE SYNTHASE-RELATED"/>
    <property type="match status" value="1"/>
</dbReference>
<dbReference type="HAMAP" id="MF_01161">
    <property type="entry name" value="tRNA_Ile_lys_synt"/>
    <property type="match status" value="1"/>
</dbReference>
<keyword evidence="6 8" id="KW-0067">ATP-binding</keyword>
<feature type="domain" description="Lysidine-tRNA(Ile) synthetase C-terminal" evidence="9">
    <location>
        <begin position="352"/>
        <end position="413"/>
    </location>
</feature>
<comment type="similarity">
    <text evidence="8">Belongs to the tRNA(Ile)-lysidine synthase family.</text>
</comment>
<comment type="domain">
    <text evidence="8">The N-terminal region contains the highly conserved SGGXDS motif, predicted to be a P-loop motif involved in ATP binding.</text>
</comment>
<organism evidence="10 11">
    <name type="scientific">Texas Phoenix palm phytoplasma</name>
    <dbReference type="NCBI Taxonomy" id="176709"/>
    <lineage>
        <taxon>Bacteria</taxon>
        <taxon>Bacillati</taxon>
        <taxon>Mycoplasmatota</taxon>
        <taxon>Mollicutes</taxon>
        <taxon>Acholeplasmatales</taxon>
        <taxon>Acholeplasmataceae</taxon>
        <taxon>Candidatus Phytoplasma</taxon>
        <taxon>16SrIV (Coconut lethal yellows group)</taxon>
    </lineage>
</organism>
<dbReference type="NCBIfam" id="TIGR02432">
    <property type="entry name" value="lysidine_TilS_N"/>
    <property type="match status" value="1"/>
</dbReference>
<keyword evidence="5 8" id="KW-0547">Nucleotide-binding</keyword>